<dbReference type="EMBL" id="BPQB01000001">
    <property type="protein sequence ID" value="GJE84650.1"/>
    <property type="molecule type" value="Genomic_DNA"/>
</dbReference>
<protein>
    <submittedName>
        <fullName evidence="1">Uncharacterized protein</fullName>
    </submittedName>
</protein>
<evidence type="ECO:0000313" key="2">
    <source>
        <dbReference type="Proteomes" id="UP000703269"/>
    </source>
</evidence>
<sequence length="135" mass="14300">MDIAAARPTAISDACSSACVRGPRCLLQRQRRVPHISQRQMTRKTGPRVRVAKQIPVASRPAAAPQARTPAAAPGGTAFVTPCTPVHTWGPRAAALRQQPGIFACLRAEDASGFGCFGRAQARRAGTRSGRQMQG</sequence>
<dbReference type="AlphaFoldDB" id="A0A9P3FYH4"/>
<evidence type="ECO:0000313" key="1">
    <source>
        <dbReference type="EMBL" id="GJE84650.1"/>
    </source>
</evidence>
<name>A0A9P3FYH4_9APHY</name>
<accession>A0A9P3FYH4</accession>
<comment type="caution">
    <text evidence="1">The sequence shown here is derived from an EMBL/GenBank/DDBJ whole genome shotgun (WGS) entry which is preliminary data.</text>
</comment>
<gene>
    <name evidence="1" type="ORF">PsYK624_007260</name>
</gene>
<keyword evidence="2" id="KW-1185">Reference proteome</keyword>
<dbReference type="Proteomes" id="UP000703269">
    <property type="component" value="Unassembled WGS sequence"/>
</dbReference>
<reference evidence="1 2" key="1">
    <citation type="submission" date="2021-08" db="EMBL/GenBank/DDBJ databases">
        <title>Draft Genome Sequence of Phanerochaete sordida strain YK-624.</title>
        <authorList>
            <person name="Mori T."/>
            <person name="Dohra H."/>
            <person name="Suzuki T."/>
            <person name="Kawagishi H."/>
            <person name="Hirai H."/>
        </authorList>
    </citation>
    <scope>NUCLEOTIDE SEQUENCE [LARGE SCALE GENOMIC DNA]</scope>
    <source>
        <strain evidence="1 2">YK-624</strain>
    </source>
</reference>
<organism evidence="1 2">
    <name type="scientific">Phanerochaete sordida</name>
    <dbReference type="NCBI Taxonomy" id="48140"/>
    <lineage>
        <taxon>Eukaryota</taxon>
        <taxon>Fungi</taxon>
        <taxon>Dikarya</taxon>
        <taxon>Basidiomycota</taxon>
        <taxon>Agaricomycotina</taxon>
        <taxon>Agaricomycetes</taxon>
        <taxon>Polyporales</taxon>
        <taxon>Phanerochaetaceae</taxon>
        <taxon>Phanerochaete</taxon>
    </lineage>
</organism>
<proteinExistence type="predicted"/>